<organism evidence="2 3">
    <name type="scientific">Lentibacillus kapialis</name>
    <dbReference type="NCBI Taxonomy" id="340214"/>
    <lineage>
        <taxon>Bacteria</taxon>
        <taxon>Bacillati</taxon>
        <taxon>Bacillota</taxon>
        <taxon>Bacilli</taxon>
        <taxon>Bacillales</taxon>
        <taxon>Bacillaceae</taxon>
        <taxon>Lentibacillus</taxon>
    </lineage>
</organism>
<dbReference type="Proteomes" id="UP000658382">
    <property type="component" value="Unassembled WGS sequence"/>
</dbReference>
<evidence type="ECO:0000256" key="1">
    <source>
        <dbReference type="SAM" id="SignalP"/>
    </source>
</evidence>
<evidence type="ECO:0000313" key="3">
    <source>
        <dbReference type="Proteomes" id="UP000658382"/>
    </source>
</evidence>
<dbReference type="AlphaFoldDB" id="A0A917PRM7"/>
<gene>
    <name evidence="2" type="ORF">GCM10007063_08620</name>
</gene>
<proteinExistence type="predicted"/>
<evidence type="ECO:0000313" key="2">
    <source>
        <dbReference type="EMBL" id="GGJ88412.1"/>
    </source>
</evidence>
<feature type="signal peptide" evidence="1">
    <location>
        <begin position="1"/>
        <end position="18"/>
    </location>
</feature>
<dbReference type="EMBL" id="BMNQ01000006">
    <property type="protein sequence ID" value="GGJ88412.1"/>
    <property type="molecule type" value="Genomic_DNA"/>
</dbReference>
<name>A0A917PRM7_9BACI</name>
<dbReference type="RefSeq" id="WP_188631841.1">
    <property type="nucleotide sequence ID" value="NZ_BMNQ01000006.1"/>
</dbReference>
<sequence length="126" mass="13811">MRTLFLSTAAGAMLFASAASTDATQVAGKAENIHSATKAAEKQSVNDEESKNVAYGMYPESDILDEQVDEDDYQMQVVENNQNIRVIILKDAEGNPQYKSVFVKDKNIVKVISFDQGLVFQGVIGF</sequence>
<reference evidence="2" key="1">
    <citation type="journal article" date="2014" name="Int. J. Syst. Evol. Microbiol.">
        <title>Complete genome sequence of Corynebacterium casei LMG S-19264T (=DSM 44701T), isolated from a smear-ripened cheese.</title>
        <authorList>
            <consortium name="US DOE Joint Genome Institute (JGI-PGF)"/>
            <person name="Walter F."/>
            <person name="Albersmeier A."/>
            <person name="Kalinowski J."/>
            <person name="Ruckert C."/>
        </authorList>
    </citation>
    <scope>NUCLEOTIDE SEQUENCE</scope>
    <source>
        <strain evidence="2">JCM 12580</strain>
    </source>
</reference>
<protein>
    <recommendedName>
        <fullName evidence="4">PepSY domain-containing protein</fullName>
    </recommendedName>
</protein>
<keyword evidence="1" id="KW-0732">Signal</keyword>
<feature type="chain" id="PRO_5037410257" description="PepSY domain-containing protein" evidence="1">
    <location>
        <begin position="19"/>
        <end position="126"/>
    </location>
</feature>
<keyword evidence="3" id="KW-1185">Reference proteome</keyword>
<evidence type="ECO:0008006" key="4">
    <source>
        <dbReference type="Google" id="ProtNLM"/>
    </source>
</evidence>
<reference evidence="2" key="2">
    <citation type="submission" date="2020-09" db="EMBL/GenBank/DDBJ databases">
        <authorList>
            <person name="Sun Q."/>
            <person name="Ohkuma M."/>
        </authorList>
    </citation>
    <scope>NUCLEOTIDE SEQUENCE</scope>
    <source>
        <strain evidence="2">JCM 12580</strain>
    </source>
</reference>
<accession>A0A917PRM7</accession>
<comment type="caution">
    <text evidence="2">The sequence shown here is derived from an EMBL/GenBank/DDBJ whole genome shotgun (WGS) entry which is preliminary data.</text>
</comment>